<evidence type="ECO:0000256" key="6">
    <source>
        <dbReference type="SAM" id="MobiDB-lite"/>
    </source>
</evidence>
<dbReference type="PANTHER" id="PTHR43304">
    <property type="entry name" value="PHYTOCHROME-LIKE PROTEIN CPH1"/>
    <property type="match status" value="1"/>
</dbReference>
<feature type="region of interest" description="Disordered" evidence="6">
    <location>
        <begin position="144"/>
        <end position="169"/>
    </location>
</feature>
<name>A0A9N8PE07_9PEZI</name>
<evidence type="ECO:0000256" key="2">
    <source>
        <dbReference type="ARBA" id="ARBA00012438"/>
    </source>
</evidence>
<dbReference type="EC" id="2.7.13.3" evidence="2"/>
<dbReference type="FunFam" id="3.30.450.20:FF:000099">
    <property type="entry name" value="Sensory box sensor histidine kinase"/>
    <property type="match status" value="1"/>
</dbReference>
<feature type="domain" description="PAS" evidence="7">
    <location>
        <begin position="464"/>
        <end position="535"/>
    </location>
</feature>
<gene>
    <name evidence="9" type="ORF">AWRI4233_LOCUS3252</name>
</gene>
<keyword evidence="5" id="KW-0418">Kinase</keyword>
<evidence type="ECO:0000256" key="3">
    <source>
        <dbReference type="ARBA" id="ARBA00022553"/>
    </source>
</evidence>
<feature type="compositionally biased region" description="Low complexity" evidence="6">
    <location>
        <begin position="261"/>
        <end position="280"/>
    </location>
</feature>
<keyword evidence="4" id="KW-0808">Transferase</keyword>
<dbReference type="InterPro" id="IPR035965">
    <property type="entry name" value="PAS-like_dom_sf"/>
</dbReference>
<evidence type="ECO:0000313" key="10">
    <source>
        <dbReference type="Proteomes" id="UP000714618"/>
    </source>
</evidence>
<dbReference type="PANTHER" id="PTHR43304:SF1">
    <property type="entry name" value="PAC DOMAIN-CONTAINING PROTEIN"/>
    <property type="match status" value="1"/>
</dbReference>
<comment type="caution">
    <text evidence="9">The sequence shown here is derived from an EMBL/GenBank/DDBJ whole genome shotgun (WGS) entry which is preliminary data.</text>
</comment>
<evidence type="ECO:0000256" key="1">
    <source>
        <dbReference type="ARBA" id="ARBA00000085"/>
    </source>
</evidence>
<dbReference type="CDD" id="cd00130">
    <property type="entry name" value="PAS"/>
    <property type="match status" value="1"/>
</dbReference>
<accession>A0A9N8PE07</accession>
<feature type="domain" description="PAC" evidence="8">
    <location>
        <begin position="537"/>
        <end position="570"/>
    </location>
</feature>
<dbReference type="InterPro" id="IPR000014">
    <property type="entry name" value="PAS"/>
</dbReference>
<proteinExistence type="predicted"/>
<dbReference type="InterPro" id="IPR013655">
    <property type="entry name" value="PAS_fold_3"/>
</dbReference>
<dbReference type="InterPro" id="IPR052162">
    <property type="entry name" value="Sensor_kinase/Photoreceptor"/>
</dbReference>
<dbReference type="OrthoDB" id="60033at2759"/>
<organism evidence="9 10">
    <name type="scientific">Aureobasidium mustum</name>
    <dbReference type="NCBI Taxonomy" id="2773714"/>
    <lineage>
        <taxon>Eukaryota</taxon>
        <taxon>Fungi</taxon>
        <taxon>Dikarya</taxon>
        <taxon>Ascomycota</taxon>
        <taxon>Pezizomycotina</taxon>
        <taxon>Dothideomycetes</taxon>
        <taxon>Dothideomycetidae</taxon>
        <taxon>Dothideales</taxon>
        <taxon>Saccotheciaceae</taxon>
        <taxon>Aureobasidium</taxon>
    </lineage>
</organism>
<dbReference type="InterPro" id="IPR000700">
    <property type="entry name" value="PAS-assoc_C"/>
</dbReference>
<dbReference type="Gene3D" id="3.30.450.20">
    <property type="entry name" value="PAS domain"/>
    <property type="match status" value="1"/>
</dbReference>
<dbReference type="AlphaFoldDB" id="A0A9N8PE07"/>
<evidence type="ECO:0000256" key="4">
    <source>
        <dbReference type="ARBA" id="ARBA00022679"/>
    </source>
</evidence>
<feature type="compositionally biased region" description="Low complexity" evidence="6">
    <location>
        <begin position="299"/>
        <end position="314"/>
    </location>
</feature>
<dbReference type="SMART" id="SM00091">
    <property type="entry name" value="PAS"/>
    <property type="match status" value="2"/>
</dbReference>
<dbReference type="EMBL" id="CAIJEO010000004">
    <property type="protein sequence ID" value="CAD0091342.1"/>
    <property type="molecule type" value="Genomic_DNA"/>
</dbReference>
<dbReference type="NCBIfam" id="TIGR00229">
    <property type="entry name" value="sensory_box"/>
    <property type="match status" value="1"/>
</dbReference>
<dbReference type="Proteomes" id="UP000714618">
    <property type="component" value="Unassembled WGS sequence"/>
</dbReference>
<feature type="region of interest" description="Disordered" evidence="6">
    <location>
        <begin position="247"/>
        <end position="314"/>
    </location>
</feature>
<keyword evidence="10" id="KW-1185">Reference proteome</keyword>
<comment type="catalytic activity">
    <reaction evidence="1">
        <text>ATP + protein L-histidine = ADP + protein N-phospho-L-histidine.</text>
        <dbReference type="EC" id="2.7.13.3"/>
    </reaction>
</comment>
<evidence type="ECO:0000259" key="8">
    <source>
        <dbReference type="PROSITE" id="PS50113"/>
    </source>
</evidence>
<dbReference type="SUPFAM" id="SSF55785">
    <property type="entry name" value="PYP-like sensor domain (PAS domain)"/>
    <property type="match status" value="1"/>
</dbReference>
<keyword evidence="3" id="KW-0597">Phosphoprotein</keyword>
<reference evidence="9" key="1">
    <citation type="submission" date="2020-06" db="EMBL/GenBank/DDBJ databases">
        <authorList>
            <person name="Onetto C."/>
        </authorList>
    </citation>
    <scope>NUCLEOTIDE SEQUENCE</scope>
</reference>
<dbReference type="GO" id="GO:0004673">
    <property type="term" value="F:protein histidine kinase activity"/>
    <property type="evidence" value="ECO:0007669"/>
    <property type="project" value="UniProtKB-EC"/>
</dbReference>
<evidence type="ECO:0000313" key="9">
    <source>
        <dbReference type="EMBL" id="CAD0091342.1"/>
    </source>
</evidence>
<dbReference type="PROSITE" id="PS50113">
    <property type="entry name" value="PAC"/>
    <property type="match status" value="1"/>
</dbReference>
<dbReference type="Pfam" id="PF08447">
    <property type="entry name" value="PAS_3"/>
    <property type="match status" value="1"/>
</dbReference>
<evidence type="ECO:0000256" key="5">
    <source>
        <dbReference type="ARBA" id="ARBA00022777"/>
    </source>
</evidence>
<dbReference type="PROSITE" id="PS50112">
    <property type="entry name" value="PAS"/>
    <property type="match status" value="1"/>
</dbReference>
<sequence length="570" mass="62673">MRLDDLSAASAGGYFDLSNACDEGYRDHSPSSPLSIRIPSGPSMTDTAFTALQYLPMPVLVLSSEKTVVLANEALGRLLGIDLQQQTTPDNTGANEHEEVRSASDVLAGVPMDCLGMDLLQNANPVWMRWEDFLNSIKQDAIDASAQSEGKSDGGDITPTAETYDGSAAVQSSPVPLTRANLARTTVHDAAVDVVFSTNRSPITGLPRTKEVNHDASGHIQATVIITVWSADDVDYYTLVFTSAAETQSSSSRSSHRTVARTHTTFSSGLGSGSSSSSSGRRTQHQHRTSLSGSPSVFAPSTLPSGPPSLTASAAAPSLFSKSNRLKDALLNSLSDPAFAMWKDESFGIPNKAAIRMVYPDSDDSPTGVRDQRDFLSNYILWKEDFSELLPMSEFPIMHLMTTQKRYTGRRVGMHHPKTGARIIYDVDGETINDNKTGEFLGGLVIFHNVTEYANTITAQKVQNERQFEDITNMIPQMIWTTTPTGQHDYFSARWYEYTGLTPEQSLGNGWELPFHPDDMGLTVKRWTHSLMSGEEYRTEYRCRSGDGEWRWMLGRAVPMKDDNGKIVKW</sequence>
<evidence type="ECO:0000259" key="7">
    <source>
        <dbReference type="PROSITE" id="PS50112"/>
    </source>
</evidence>
<protein>
    <recommendedName>
        <fullName evidence="2">histidine kinase</fullName>
        <ecNumber evidence="2">2.7.13.3</ecNumber>
    </recommendedName>
</protein>